<reference evidence="16 17" key="1">
    <citation type="submission" date="2018-05" db="EMBL/GenBank/DDBJ databases">
        <title>Complete Genome Sequence of the Nonylphenol-Degrading Bacterium Sphingobium amiense DSM 16289T.</title>
        <authorList>
            <person name="Ootsuka M."/>
            <person name="Nishizawa T."/>
            <person name="Ohta H."/>
        </authorList>
    </citation>
    <scope>NUCLEOTIDE SEQUENCE [LARGE SCALE GENOMIC DNA]</scope>
    <source>
        <strain evidence="16 17">DSM 16289</strain>
    </source>
</reference>
<keyword evidence="2 13" id="KW-0963">Cytoplasm</keyword>
<dbReference type="Gene3D" id="3.40.50.720">
    <property type="entry name" value="NAD(P)-binding Rossmann-like Domain"/>
    <property type="match status" value="1"/>
</dbReference>
<dbReference type="InterPro" id="IPR036291">
    <property type="entry name" value="NAD(P)-bd_dom_sf"/>
</dbReference>
<dbReference type="GO" id="GO:0009089">
    <property type="term" value="P:lysine biosynthetic process via diaminopimelate"/>
    <property type="evidence" value="ECO:0007669"/>
    <property type="project" value="UniProtKB-UniRule"/>
</dbReference>
<feature type="binding site" evidence="13">
    <location>
        <begin position="110"/>
        <end position="113"/>
    </location>
    <ligand>
        <name>NAD(+)</name>
        <dbReference type="ChEBI" id="CHEBI:57540"/>
    </ligand>
</feature>
<dbReference type="GO" id="GO:0050661">
    <property type="term" value="F:NADP binding"/>
    <property type="evidence" value="ECO:0007669"/>
    <property type="project" value="UniProtKB-UniRule"/>
</dbReference>
<dbReference type="KEGG" id="sami:SAMIE_1013590"/>
<dbReference type="Gene3D" id="3.30.360.10">
    <property type="entry name" value="Dihydrodipicolinate Reductase, domain 2"/>
    <property type="match status" value="1"/>
</dbReference>
<feature type="domain" description="Dihydrodipicolinate reductase N-terminal" evidence="14">
    <location>
        <begin position="4"/>
        <end position="112"/>
    </location>
</feature>
<comment type="catalytic activity">
    <reaction evidence="12 13">
        <text>(S)-2,3,4,5-tetrahydrodipicolinate + NAD(+) + H2O = (2S,4S)-4-hydroxy-2,3,4,5-tetrahydrodipicolinate + NADH + H(+)</text>
        <dbReference type="Rhea" id="RHEA:35323"/>
        <dbReference type="ChEBI" id="CHEBI:15377"/>
        <dbReference type="ChEBI" id="CHEBI:15378"/>
        <dbReference type="ChEBI" id="CHEBI:16845"/>
        <dbReference type="ChEBI" id="CHEBI:57540"/>
        <dbReference type="ChEBI" id="CHEBI:57945"/>
        <dbReference type="ChEBI" id="CHEBI:67139"/>
        <dbReference type="EC" id="1.17.1.8"/>
    </reaction>
</comment>
<dbReference type="GO" id="GO:0008839">
    <property type="term" value="F:4-hydroxy-tetrahydrodipicolinate reductase"/>
    <property type="evidence" value="ECO:0007669"/>
    <property type="project" value="UniProtKB-UniRule"/>
</dbReference>
<name>A0A494W3V9_9SPHN</name>
<evidence type="ECO:0000259" key="15">
    <source>
        <dbReference type="Pfam" id="PF05173"/>
    </source>
</evidence>
<feature type="active site" description="Proton donor/acceptor" evidence="13">
    <location>
        <position position="143"/>
    </location>
</feature>
<dbReference type="EC" id="1.17.1.8" evidence="10 13"/>
<dbReference type="Pfam" id="PF01113">
    <property type="entry name" value="DapB_N"/>
    <property type="match status" value="1"/>
</dbReference>
<keyword evidence="5 13" id="KW-0220">Diaminopimelate biosynthesis</keyword>
<comment type="similarity">
    <text evidence="1 13">Belongs to the DapB family.</text>
</comment>
<feature type="active site" description="Proton donor" evidence="13">
    <location>
        <position position="147"/>
    </location>
</feature>
<organism evidence="16 17">
    <name type="scientific">Sphingobium amiense</name>
    <dbReference type="NCBI Taxonomy" id="135719"/>
    <lineage>
        <taxon>Bacteria</taxon>
        <taxon>Pseudomonadati</taxon>
        <taxon>Pseudomonadota</taxon>
        <taxon>Alphaproteobacteria</taxon>
        <taxon>Sphingomonadales</taxon>
        <taxon>Sphingomonadaceae</taxon>
        <taxon>Sphingobium</taxon>
    </lineage>
</organism>
<dbReference type="RefSeq" id="WP_066697111.1">
    <property type="nucleotide sequence ID" value="NZ_AP018664.1"/>
</dbReference>
<dbReference type="HAMAP" id="MF_00102">
    <property type="entry name" value="DapB"/>
    <property type="match status" value="1"/>
</dbReference>
<feature type="binding site" evidence="13">
    <location>
        <begin position="86"/>
        <end position="88"/>
    </location>
    <ligand>
        <name>NAD(+)</name>
        <dbReference type="ChEBI" id="CHEBI:57540"/>
    </ligand>
</feature>
<accession>A0A494W3V9</accession>
<protein>
    <recommendedName>
        <fullName evidence="10 13">4-hydroxy-tetrahydrodipicolinate reductase</fullName>
        <shortName evidence="13">HTPA reductase</shortName>
        <ecNumber evidence="10 13">1.17.1.8</ecNumber>
    </recommendedName>
</protein>
<dbReference type="InterPro" id="IPR022664">
    <property type="entry name" value="DapB_N_CS"/>
</dbReference>
<dbReference type="Proteomes" id="UP000279959">
    <property type="component" value="Chromosome"/>
</dbReference>
<keyword evidence="17" id="KW-1185">Reference proteome</keyword>
<dbReference type="PANTHER" id="PTHR20836">
    <property type="entry name" value="DIHYDRODIPICOLINATE REDUCTASE"/>
    <property type="match status" value="1"/>
</dbReference>
<evidence type="ECO:0000256" key="12">
    <source>
        <dbReference type="ARBA" id="ARBA00049396"/>
    </source>
</evidence>
<proteinExistence type="inferred from homology"/>
<dbReference type="UniPathway" id="UPA00034">
    <property type="reaction ID" value="UER00018"/>
</dbReference>
<keyword evidence="7 13" id="KW-0520">NAD</keyword>
<comment type="subcellular location">
    <subcellularLocation>
        <location evidence="13">Cytoplasm</location>
    </subcellularLocation>
</comment>
<evidence type="ECO:0000256" key="11">
    <source>
        <dbReference type="ARBA" id="ARBA00049080"/>
    </source>
</evidence>
<dbReference type="GO" id="GO:0016726">
    <property type="term" value="F:oxidoreductase activity, acting on CH or CH2 groups, NAD or NADP as acceptor"/>
    <property type="evidence" value="ECO:0007669"/>
    <property type="project" value="UniProtKB-UniRule"/>
</dbReference>
<dbReference type="InterPro" id="IPR022663">
    <property type="entry name" value="DapB_C"/>
</dbReference>
<comment type="caution">
    <text evidence="13">Was originally thought to be a dihydrodipicolinate reductase (DHDPR), catalyzing the conversion of dihydrodipicolinate to tetrahydrodipicolinate. However, it was shown in E.coli that the substrate of the enzymatic reaction is not dihydrodipicolinate (DHDP) but in fact (2S,4S)-4-hydroxy-2,3,4,5-tetrahydrodipicolinic acid (HTPA), the product released by the DapA-catalyzed reaction.</text>
</comment>
<evidence type="ECO:0000256" key="1">
    <source>
        <dbReference type="ARBA" id="ARBA00006642"/>
    </source>
</evidence>
<evidence type="ECO:0000256" key="5">
    <source>
        <dbReference type="ARBA" id="ARBA00022915"/>
    </source>
</evidence>
<dbReference type="GO" id="GO:0005829">
    <property type="term" value="C:cytosol"/>
    <property type="evidence" value="ECO:0007669"/>
    <property type="project" value="TreeGrafter"/>
</dbReference>
<dbReference type="InterPro" id="IPR000846">
    <property type="entry name" value="DapB_N"/>
</dbReference>
<evidence type="ECO:0000256" key="8">
    <source>
        <dbReference type="ARBA" id="ARBA00023154"/>
    </source>
</evidence>
<feature type="binding site" evidence="13">
    <location>
        <begin position="153"/>
        <end position="154"/>
    </location>
    <ligand>
        <name>(S)-2,3,4,5-tetrahydrodipicolinate</name>
        <dbReference type="ChEBI" id="CHEBI:16845"/>
    </ligand>
</feature>
<comment type="caution">
    <text evidence="13">Lacks conserved residue(s) required for the propagation of feature annotation.</text>
</comment>
<comment type="function">
    <text evidence="13">Catalyzes the conversion of 4-hydroxy-tetrahydrodipicolinate (HTPA) to tetrahydrodipicolinate.</text>
</comment>
<evidence type="ECO:0000313" key="17">
    <source>
        <dbReference type="Proteomes" id="UP000279959"/>
    </source>
</evidence>
<keyword evidence="6 13" id="KW-0560">Oxidoreductase</keyword>
<dbReference type="PROSITE" id="PS01298">
    <property type="entry name" value="DAPB"/>
    <property type="match status" value="1"/>
</dbReference>
<keyword evidence="3 13" id="KW-0028">Amino-acid biosynthesis</keyword>
<gene>
    <name evidence="13" type="primary">dapB</name>
    <name evidence="16" type="ORF">SAMIE_1013590</name>
</gene>
<comment type="pathway">
    <text evidence="9 13">Amino-acid biosynthesis; L-lysine biosynthesis via DAP pathway; (S)-tetrahydrodipicolinate from L-aspartate: step 4/4.</text>
</comment>
<comment type="catalytic activity">
    <reaction evidence="11 13">
        <text>(S)-2,3,4,5-tetrahydrodipicolinate + NADP(+) + H2O = (2S,4S)-4-hydroxy-2,3,4,5-tetrahydrodipicolinate + NADPH + H(+)</text>
        <dbReference type="Rhea" id="RHEA:35331"/>
        <dbReference type="ChEBI" id="CHEBI:15377"/>
        <dbReference type="ChEBI" id="CHEBI:15378"/>
        <dbReference type="ChEBI" id="CHEBI:16845"/>
        <dbReference type="ChEBI" id="CHEBI:57783"/>
        <dbReference type="ChEBI" id="CHEBI:58349"/>
        <dbReference type="ChEBI" id="CHEBI:67139"/>
        <dbReference type="EC" id="1.17.1.8"/>
    </reaction>
</comment>
<dbReference type="EMBL" id="AP018664">
    <property type="protein sequence ID" value="BBD97858.1"/>
    <property type="molecule type" value="Genomic_DNA"/>
</dbReference>
<dbReference type="SUPFAM" id="SSF55347">
    <property type="entry name" value="Glyceraldehyde-3-phosphate dehydrogenase-like, C-terminal domain"/>
    <property type="match status" value="1"/>
</dbReference>
<evidence type="ECO:0000259" key="14">
    <source>
        <dbReference type="Pfam" id="PF01113"/>
    </source>
</evidence>
<evidence type="ECO:0000256" key="3">
    <source>
        <dbReference type="ARBA" id="ARBA00022605"/>
    </source>
</evidence>
<dbReference type="PANTHER" id="PTHR20836:SF0">
    <property type="entry name" value="4-HYDROXY-TETRAHYDRODIPICOLINATE REDUCTASE 1, CHLOROPLASTIC-RELATED"/>
    <property type="match status" value="1"/>
</dbReference>
<dbReference type="AlphaFoldDB" id="A0A494W3V9"/>
<dbReference type="SUPFAM" id="SSF51735">
    <property type="entry name" value="NAD(P)-binding Rossmann-fold domains"/>
    <property type="match status" value="1"/>
</dbReference>
<dbReference type="Pfam" id="PF05173">
    <property type="entry name" value="DapB_C"/>
    <property type="match status" value="1"/>
</dbReference>
<evidence type="ECO:0000313" key="16">
    <source>
        <dbReference type="EMBL" id="BBD97858.1"/>
    </source>
</evidence>
<dbReference type="PIRSF" id="PIRSF000161">
    <property type="entry name" value="DHPR"/>
    <property type="match status" value="1"/>
</dbReference>
<sequence>MSGIGILGAAGRMGRAIAQAAQEAGVPIAGGVDHVAQGEIAPGLPITGDPAALAARSDVLIDFSAPAALAAHLDACVTAGKPILIGTTGLEASHHALIDAAAQSIPVLQTGNTSLGVNLLAALVERAAASLGDDWDIEIVEMHHRHKVDAPSGTALLLGEAAARGRGIALAGYSERGRDGITGARTAGAIGFAALRGGSVAGDHQVIFATEGERIELGHRAENRAIFARGAIRGAQWLAGQPAGRYDMKAVLGL</sequence>
<feature type="binding site" evidence="13">
    <location>
        <begin position="8"/>
        <end position="13"/>
    </location>
    <ligand>
        <name>NAD(+)</name>
        <dbReference type="ChEBI" id="CHEBI:57540"/>
    </ligand>
</feature>
<evidence type="ECO:0000256" key="10">
    <source>
        <dbReference type="ARBA" id="ARBA00038983"/>
    </source>
</evidence>
<dbReference type="CDD" id="cd02274">
    <property type="entry name" value="DHDPR_N"/>
    <property type="match status" value="1"/>
</dbReference>
<keyword evidence="4 13" id="KW-0521">NADP</keyword>
<dbReference type="GO" id="GO:0019877">
    <property type="term" value="P:diaminopimelate biosynthetic process"/>
    <property type="evidence" value="ECO:0007669"/>
    <property type="project" value="UniProtKB-UniRule"/>
</dbReference>
<dbReference type="InterPro" id="IPR023940">
    <property type="entry name" value="DHDPR_bac"/>
</dbReference>
<evidence type="ECO:0000256" key="9">
    <source>
        <dbReference type="ARBA" id="ARBA00037922"/>
    </source>
</evidence>
<dbReference type="FunFam" id="3.30.360.10:FF:000004">
    <property type="entry name" value="4-hydroxy-tetrahydrodipicolinate reductase"/>
    <property type="match status" value="1"/>
</dbReference>
<evidence type="ECO:0000256" key="6">
    <source>
        <dbReference type="ARBA" id="ARBA00023002"/>
    </source>
</evidence>
<evidence type="ECO:0000256" key="2">
    <source>
        <dbReference type="ARBA" id="ARBA00022490"/>
    </source>
</evidence>
<evidence type="ECO:0000256" key="4">
    <source>
        <dbReference type="ARBA" id="ARBA00022857"/>
    </source>
</evidence>
<evidence type="ECO:0000256" key="13">
    <source>
        <dbReference type="HAMAP-Rule" id="MF_00102"/>
    </source>
</evidence>
<dbReference type="GO" id="GO:0051287">
    <property type="term" value="F:NAD binding"/>
    <property type="evidence" value="ECO:0007669"/>
    <property type="project" value="UniProtKB-UniRule"/>
</dbReference>
<keyword evidence="8 13" id="KW-0457">Lysine biosynthesis</keyword>
<comment type="subunit">
    <text evidence="13">Homotetramer.</text>
</comment>
<feature type="binding site" evidence="13">
    <location>
        <position position="144"/>
    </location>
    <ligand>
        <name>(S)-2,3,4,5-tetrahydrodipicolinate</name>
        <dbReference type="ChEBI" id="CHEBI:16845"/>
    </ligand>
</feature>
<dbReference type="NCBIfam" id="TIGR00036">
    <property type="entry name" value="dapB"/>
    <property type="match status" value="1"/>
</dbReference>
<evidence type="ECO:0000256" key="7">
    <source>
        <dbReference type="ARBA" id="ARBA00023027"/>
    </source>
</evidence>
<feature type="domain" description="Dihydrodipicolinate reductase C-terminal" evidence="15">
    <location>
        <begin position="116"/>
        <end position="252"/>
    </location>
</feature>